<sequence length="213" mass="23284">MGEQGQRLLQHLVPECPHCAHRHRFALLIGPDNEPLLFAGTQEVPVQLVCPETRQSFEGRITIGSNEQFLRIADPFAADHSFAAAEADPELAEWIRSSRQTSTEYCKTMLTASSAGVPVHFAVLQYLDISGRTGGWTTRAAALPALLYVLAAAAFALAQRPRLVQLADTSAAAFATLRRTTLRRIDRLARWGTTLFLLGSVGAFLVFAILLGR</sequence>
<dbReference type="OrthoDB" id="4312879at2"/>
<accession>A0A646KN13</accession>
<reference evidence="2 3" key="1">
    <citation type="submission" date="2019-05" db="EMBL/GenBank/DDBJ databases">
        <title>Comparative genomics and metabolomics analyses of clavulanic acid producing Streptomyces species provides insight into specialized metabolism and evolution of beta-lactam biosynthetic gene clusters.</title>
        <authorList>
            <person name="Moore M.A."/>
            <person name="Cruz-Morales P."/>
            <person name="Barona Gomez F."/>
            <person name="Kapil T."/>
        </authorList>
    </citation>
    <scope>NUCLEOTIDE SEQUENCE [LARGE SCALE GENOMIC DNA]</scope>
    <source>
        <strain evidence="2 3">NRRL 5741</strain>
    </source>
</reference>
<keyword evidence="1" id="KW-1133">Transmembrane helix</keyword>
<evidence type="ECO:0000313" key="2">
    <source>
        <dbReference type="EMBL" id="MQT03437.1"/>
    </source>
</evidence>
<evidence type="ECO:0000256" key="1">
    <source>
        <dbReference type="SAM" id="Phobius"/>
    </source>
</evidence>
<dbReference type="EMBL" id="VCLA01000170">
    <property type="protein sequence ID" value="MQT03437.1"/>
    <property type="molecule type" value="Genomic_DNA"/>
</dbReference>
<keyword evidence="1" id="KW-0472">Membrane</keyword>
<keyword evidence="3" id="KW-1185">Reference proteome</keyword>
<dbReference type="RefSeq" id="WP_153524951.1">
    <property type="nucleotide sequence ID" value="NZ_JBEPDZ010000010.1"/>
</dbReference>
<dbReference type="AlphaFoldDB" id="A0A646KN13"/>
<evidence type="ECO:0000313" key="3">
    <source>
        <dbReference type="Proteomes" id="UP000419138"/>
    </source>
</evidence>
<name>A0A646KN13_STRJU</name>
<protein>
    <submittedName>
        <fullName evidence="2">Uncharacterized protein</fullName>
    </submittedName>
</protein>
<comment type="caution">
    <text evidence="2">The sequence shown here is derived from an EMBL/GenBank/DDBJ whole genome shotgun (WGS) entry which is preliminary data.</text>
</comment>
<feature type="transmembrane region" description="Helical" evidence="1">
    <location>
        <begin position="188"/>
        <end position="211"/>
    </location>
</feature>
<dbReference type="Proteomes" id="UP000419138">
    <property type="component" value="Unassembled WGS sequence"/>
</dbReference>
<gene>
    <name evidence="2" type="ORF">FF041_25590</name>
</gene>
<proteinExistence type="predicted"/>
<feature type="transmembrane region" description="Helical" evidence="1">
    <location>
        <begin position="139"/>
        <end position="158"/>
    </location>
</feature>
<keyword evidence="1" id="KW-0812">Transmembrane</keyword>
<organism evidence="2 3">
    <name type="scientific">Streptomyces jumonjinensis</name>
    <dbReference type="NCBI Taxonomy" id="1945"/>
    <lineage>
        <taxon>Bacteria</taxon>
        <taxon>Bacillati</taxon>
        <taxon>Actinomycetota</taxon>
        <taxon>Actinomycetes</taxon>
        <taxon>Kitasatosporales</taxon>
        <taxon>Streptomycetaceae</taxon>
        <taxon>Streptomyces</taxon>
    </lineage>
</organism>